<accession>A0AAN9FPH4</accession>
<evidence type="ECO:0000256" key="1">
    <source>
        <dbReference type="SAM" id="MobiDB-lite"/>
    </source>
</evidence>
<protein>
    <submittedName>
        <fullName evidence="2">Uncharacterized protein</fullName>
    </submittedName>
</protein>
<keyword evidence="3" id="KW-1185">Reference proteome</keyword>
<sequence>MMHKDLTEEYEYEETPMTEAEGRKGRRVEESDERERKRWWEREKGRWNGFVEKVVDEVEGFEGAKTVEGAGDLVGEVVVKKEEG</sequence>
<comment type="caution">
    <text evidence="2">The sequence shown here is derived from an EMBL/GenBank/DDBJ whole genome shotgun (WGS) entry which is preliminary data.</text>
</comment>
<feature type="region of interest" description="Disordered" evidence="1">
    <location>
        <begin position="1"/>
        <end position="36"/>
    </location>
</feature>
<feature type="compositionally biased region" description="Basic and acidic residues" evidence="1">
    <location>
        <begin position="20"/>
        <end position="36"/>
    </location>
</feature>
<dbReference type="Proteomes" id="UP001359559">
    <property type="component" value="Unassembled WGS sequence"/>
</dbReference>
<proteinExistence type="predicted"/>
<organism evidence="2 3">
    <name type="scientific">Clitoria ternatea</name>
    <name type="common">Butterfly pea</name>
    <dbReference type="NCBI Taxonomy" id="43366"/>
    <lineage>
        <taxon>Eukaryota</taxon>
        <taxon>Viridiplantae</taxon>
        <taxon>Streptophyta</taxon>
        <taxon>Embryophyta</taxon>
        <taxon>Tracheophyta</taxon>
        <taxon>Spermatophyta</taxon>
        <taxon>Magnoliopsida</taxon>
        <taxon>eudicotyledons</taxon>
        <taxon>Gunneridae</taxon>
        <taxon>Pentapetalae</taxon>
        <taxon>rosids</taxon>
        <taxon>fabids</taxon>
        <taxon>Fabales</taxon>
        <taxon>Fabaceae</taxon>
        <taxon>Papilionoideae</taxon>
        <taxon>50 kb inversion clade</taxon>
        <taxon>NPAAA clade</taxon>
        <taxon>indigoferoid/millettioid clade</taxon>
        <taxon>Phaseoleae</taxon>
        <taxon>Clitoria</taxon>
    </lineage>
</organism>
<evidence type="ECO:0000313" key="2">
    <source>
        <dbReference type="EMBL" id="KAK7280139.1"/>
    </source>
</evidence>
<evidence type="ECO:0000313" key="3">
    <source>
        <dbReference type="Proteomes" id="UP001359559"/>
    </source>
</evidence>
<reference evidence="2 3" key="1">
    <citation type="submission" date="2024-01" db="EMBL/GenBank/DDBJ databases">
        <title>The genomes of 5 underutilized Papilionoideae crops provide insights into root nodulation and disease resistance.</title>
        <authorList>
            <person name="Yuan L."/>
        </authorList>
    </citation>
    <scope>NUCLEOTIDE SEQUENCE [LARGE SCALE GENOMIC DNA]</scope>
    <source>
        <strain evidence="2">LY-2023</strain>
        <tissue evidence="2">Leaf</tissue>
    </source>
</reference>
<name>A0AAN9FPH4_CLITE</name>
<dbReference type="EMBL" id="JAYKXN010000006">
    <property type="protein sequence ID" value="KAK7280139.1"/>
    <property type="molecule type" value="Genomic_DNA"/>
</dbReference>
<dbReference type="AlphaFoldDB" id="A0AAN9FPH4"/>
<gene>
    <name evidence="2" type="ORF">RJT34_25201</name>
</gene>